<dbReference type="Gene3D" id="3.30.700.20">
    <property type="entry name" value="Hypothetical protein ph0010, domain 1"/>
    <property type="match status" value="1"/>
</dbReference>
<sequence length="420" mass="46318">MPLVYSIFVPHPPILVPEIGRGEERKCPATLAAYRALAGNLAAARIDTVLLISPHAPLLREGVALFQDEILKGDFAQFGMPQVKLAFANHQPLAGRLAKELPGGVLYSGRLDHGTLVPLYFLREAGWEGKLVVMSMPLADPEGYGNIIRTVLQDYSEPIALVASGDLSHRLKEDGPYGLHPSGPEFDRQIFEGLSRDPSAIKEIPQDLTEEAGECGWRSLRLALAVQQGMPKVFSYEGTFGVGYLVAELYQSSPLPQWARQCLAAYLKTGTTQGLTPPDVPLLKLRRPCFVTLHKEGELRGCIGTTAPYRENLAQEIEHNALAAGKDDPRFWPVEAEELPALTITVDVLGEMEKISGLEELDPWRYGVVVRSRGRTGLLLPRLEGVNTAQEQVTIAKHKAGLGLNEPVEMWRFEVVRYFE</sequence>
<dbReference type="Pfam" id="PF02900">
    <property type="entry name" value="LigB"/>
    <property type="match status" value="1"/>
</dbReference>
<evidence type="ECO:0000259" key="1">
    <source>
        <dbReference type="PROSITE" id="PS51112"/>
    </source>
</evidence>
<dbReference type="InterPro" id="IPR004183">
    <property type="entry name" value="Xdiol_dOase_suB"/>
</dbReference>
<dbReference type="InterPro" id="IPR027623">
    <property type="entry name" value="AmmeMemoSam_A"/>
</dbReference>
<dbReference type="InterPro" id="IPR027485">
    <property type="entry name" value="AMMECR1_N"/>
</dbReference>
<gene>
    <name evidence="2" type="ORF">DPCES_1717</name>
</gene>
<name>A0A098AYB0_DESHA</name>
<dbReference type="SUPFAM" id="SSF143447">
    <property type="entry name" value="AMMECR1-like"/>
    <property type="match status" value="1"/>
</dbReference>
<dbReference type="InterPro" id="IPR002733">
    <property type="entry name" value="AMMECR1_domain"/>
</dbReference>
<dbReference type="EMBL" id="LK996017">
    <property type="protein sequence ID" value="CDX01604.1"/>
    <property type="molecule type" value="Genomic_DNA"/>
</dbReference>
<dbReference type="PATRIC" id="fig|49338.4.peg.1842"/>
<proteinExistence type="predicted"/>
<dbReference type="PANTHER" id="PTHR13016:SF0">
    <property type="entry name" value="AMME SYNDROME CANDIDATE GENE 1 PROTEIN"/>
    <property type="match status" value="1"/>
</dbReference>
<accession>A0A098AYB0</accession>
<feature type="domain" description="AMMECR1" evidence="1">
    <location>
        <begin position="250"/>
        <end position="420"/>
    </location>
</feature>
<organism evidence="2">
    <name type="scientific">Desulfitobacterium hafniense</name>
    <name type="common">Desulfitobacterium frappieri</name>
    <dbReference type="NCBI Taxonomy" id="49338"/>
    <lineage>
        <taxon>Bacteria</taxon>
        <taxon>Bacillati</taxon>
        <taxon>Bacillota</taxon>
        <taxon>Clostridia</taxon>
        <taxon>Eubacteriales</taxon>
        <taxon>Desulfitobacteriaceae</taxon>
        <taxon>Desulfitobacterium</taxon>
    </lineage>
</organism>
<dbReference type="NCBIfam" id="TIGR04335">
    <property type="entry name" value="AmmeMemoSam_A"/>
    <property type="match status" value="1"/>
</dbReference>
<protein>
    <submittedName>
        <fullName evidence="2">Protein TTE1956</fullName>
    </submittedName>
</protein>
<dbReference type="AlphaFoldDB" id="A0A098AYB0"/>
<dbReference type="SUPFAM" id="SSF53213">
    <property type="entry name" value="LigB-like"/>
    <property type="match status" value="1"/>
</dbReference>
<dbReference type="GO" id="GO:0008198">
    <property type="term" value="F:ferrous iron binding"/>
    <property type="evidence" value="ECO:0007669"/>
    <property type="project" value="InterPro"/>
</dbReference>
<evidence type="ECO:0000313" key="2">
    <source>
        <dbReference type="EMBL" id="CDX01604.1"/>
    </source>
</evidence>
<dbReference type="Pfam" id="PF01871">
    <property type="entry name" value="AMMECR1"/>
    <property type="match status" value="1"/>
</dbReference>
<dbReference type="CDD" id="cd07951">
    <property type="entry name" value="ED_3B_N_AMMECR1"/>
    <property type="match status" value="1"/>
</dbReference>
<dbReference type="PANTHER" id="PTHR13016">
    <property type="entry name" value="AMMECR1 HOMOLOG"/>
    <property type="match status" value="1"/>
</dbReference>
<dbReference type="InterPro" id="IPR036071">
    <property type="entry name" value="AMMECR1_dom_sf"/>
</dbReference>
<dbReference type="RefSeq" id="WP_005811524.1">
    <property type="nucleotide sequence ID" value="NZ_CABKQQ010000033.1"/>
</dbReference>
<reference evidence="2" key="1">
    <citation type="submission" date="2014-07" db="EMBL/GenBank/DDBJ databases">
        <authorList>
            <person name="Hornung V.Bastian."/>
        </authorList>
    </citation>
    <scope>NUCLEOTIDE SEQUENCE</scope>
    <source>
        <strain evidence="2">PCE-S</strain>
    </source>
</reference>
<dbReference type="PROSITE" id="PS51112">
    <property type="entry name" value="AMMECR1"/>
    <property type="match status" value="1"/>
</dbReference>
<dbReference type="Gene3D" id="3.40.830.10">
    <property type="entry name" value="LigB-like"/>
    <property type="match status" value="1"/>
</dbReference>
<dbReference type="GO" id="GO:0016702">
    <property type="term" value="F:oxidoreductase activity, acting on single donors with incorporation of molecular oxygen, incorporation of two atoms of oxygen"/>
    <property type="evidence" value="ECO:0007669"/>
    <property type="project" value="UniProtKB-ARBA"/>
</dbReference>
<dbReference type="InterPro" id="IPR023473">
    <property type="entry name" value="AMMECR1"/>
</dbReference>